<evidence type="ECO:0000313" key="2">
    <source>
        <dbReference type="Proteomes" id="UP000238378"/>
    </source>
</evidence>
<proteinExistence type="predicted"/>
<name>A0ABX5D2V7_LACPE</name>
<organism evidence="1 2">
    <name type="scientific">Lactiplantibacillus pentosus</name>
    <name type="common">Lactobacillus pentosus</name>
    <dbReference type="NCBI Taxonomy" id="1589"/>
    <lineage>
        <taxon>Bacteria</taxon>
        <taxon>Bacillati</taxon>
        <taxon>Bacillota</taxon>
        <taxon>Bacilli</taxon>
        <taxon>Lactobacillales</taxon>
        <taxon>Lactobacillaceae</taxon>
        <taxon>Lactiplantibacillus</taxon>
    </lineage>
</organism>
<gene>
    <name evidence="1" type="ORF">C6Y08_02465</name>
</gene>
<protein>
    <submittedName>
        <fullName evidence="1">Uncharacterized protein</fullName>
    </submittedName>
</protein>
<dbReference type="EMBL" id="PVOB01000033">
    <property type="protein sequence ID" value="PRO95840.1"/>
    <property type="molecule type" value="Genomic_DNA"/>
</dbReference>
<comment type="caution">
    <text evidence="1">The sequence shown here is derived from an EMBL/GenBank/DDBJ whole genome shotgun (WGS) entry which is preliminary data.</text>
</comment>
<accession>A0ABX5D2V7</accession>
<evidence type="ECO:0000313" key="1">
    <source>
        <dbReference type="EMBL" id="PRO95840.1"/>
    </source>
</evidence>
<keyword evidence="2" id="KW-1185">Reference proteome</keyword>
<reference evidence="1 2" key="1">
    <citation type="submission" date="2018-03" db="EMBL/GenBank/DDBJ databases">
        <title>Draft Genome Sequences of six Lactobacillus pentosus Strains Isolated from Brines of Traditionally Fermented Spanish-Style Green Table Olives.</title>
        <authorList>
            <person name="Calero-Delgado B."/>
            <person name="Martin-Platero A.M."/>
            <person name="Perez-Pulido A.J."/>
            <person name="Benitez-Cabello A."/>
            <person name="Casimiro-Soriguer C.S."/>
            <person name="Martinez-Bueno M."/>
            <person name="Arroyo-Lopez F.N."/>
            <person name="Rodriguez-Gomez F."/>
            <person name="Bautista-Gallego J."/>
            <person name="Garrido-Fernandez A."/>
            <person name="Jimenez-Diaz R."/>
        </authorList>
    </citation>
    <scope>NUCLEOTIDE SEQUENCE [LARGE SCALE GENOMIC DNA]</scope>
    <source>
        <strain evidence="1 2">IG2</strain>
    </source>
</reference>
<dbReference type="Proteomes" id="UP000238378">
    <property type="component" value="Unassembled WGS sequence"/>
</dbReference>
<dbReference type="RefSeq" id="WP_105919904.1">
    <property type="nucleotide sequence ID" value="NZ_PVNX01000028.1"/>
</dbReference>
<sequence>MKISELLAAPNQDPVYYDIDVDTDSKAFLNPLLVSQRSKDIAGMEKATQRIDSFFNYIIQSLTSQQIQNIALVSEENATHLGYSRNKSVGHGPKKDPLLNMLTNLNHNAQYKAIIRMNGNARKLSSLTMFVPDFSFDSISDLTTRIIEKELYSFTISTVNKLGYDRYLNQQKFSLVYWDSKTSRWVKDQVKEGLYINGKFTLLVPKHMVEENRFTHNPDDYIRNIIAPRIINNLPQTGKKPRKKDIIKKAINDAGSAKALVTKDLETYPDDFINYFD</sequence>